<evidence type="ECO:0000256" key="7">
    <source>
        <dbReference type="ARBA" id="ARBA00023170"/>
    </source>
</evidence>
<dbReference type="InterPro" id="IPR050234">
    <property type="entry name" value="Nuclear_hormone_rcpt_NR1"/>
</dbReference>
<protein>
    <recommendedName>
        <fullName evidence="8">NR LBD domain-containing protein</fullName>
    </recommendedName>
</protein>
<gene>
    <name evidence="9" type="ORF">MAR_035349</name>
</gene>
<name>A0ABY7EJU5_MYAAR</name>
<dbReference type="Gene3D" id="1.10.565.10">
    <property type="entry name" value="Retinoid X Receptor"/>
    <property type="match status" value="1"/>
</dbReference>
<evidence type="ECO:0000313" key="9">
    <source>
        <dbReference type="EMBL" id="WAR10273.1"/>
    </source>
</evidence>
<dbReference type="Proteomes" id="UP001164746">
    <property type="component" value="Chromosome 7"/>
</dbReference>
<keyword evidence="3" id="KW-0862">Zinc</keyword>
<dbReference type="SMART" id="SM00430">
    <property type="entry name" value="HOLI"/>
    <property type="match status" value="1"/>
</dbReference>
<organism evidence="9 10">
    <name type="scientific">Mya arenaria</name>
    <name type="common">Soft-shell clam</name>
    <dbReference type="NCBI Taxonomy" id="6604"/>
    <lineage>
        <taxon>Eukaryota</taxon>
        <taxon>Metazoa</taxon>
        <taxon>Spiralia</taxon>
        <taxon>Lophotrochozoa</taxon>
        <taxon>Mollusca</taxon>
        <taxon>Bivalvia</taxon>
        <taxon>Autobranchia</taxon>
        <taxon>Heteroconchia</taxon>
        <taxon>Euheterodonta</taxon>
        <taxon>Imparidentia</taxon>
        <taxon>Neoheterodontei</taxon>
        <taxon>Myida</taxon>
        <taxon>Myoidea</taxon>
        <taxon>Myidae</taxon>
        <taxon>Mya</taxon>
    </lineage>
</organism>
<dbReference type="InterPro" id="IPR000536">
    <property type="entry name" value="Nucl_hrmn_rcpt_lig-bd"/>
</dbReference>
<reference evidence="9" key="1">
    <citation type="submission" date="2022-11" db="EMBL/GenBank/DDBJ databases">
        <title>Centuries of genome instability and evolution in soft-shell clam transmissible cancer (bioRxiv).</title>
        <authorList>
            <person name="Hart S.F.M."/>
            <person name="Yonemitsu M.A."/>
            <person name="Giersch R.M."/>
            <person name="Beal B.F."/>
            <person name="Arriagada G."/>
            <person name="Davis B.W."/>
            <person name="Ostrander E.A."/>
            <person name="Goff S.P."/>
            <person name="Metzger M.J."/>
        </authorList>
    </citation>
    <scope>NUCLEOTIDE SEQUENCE</scope>
    <source>
        <strain evidence="9">MELC-2E11</strain>
        <tissue evidence="9">Siphon/mantle</tissue>
    </source>
</reference>
<evidence type="ECO:0000256" key="4">
    <source>
        <dbReference type="ARBA" id="ARBA00023015"/>
    </source>
</evidence>
<keyword evidence="2" id="KW-0863">Zinc-finger</keyword>
<dbReference type="SUPFAM" id="SSF48508">
    <property type="entry name" value="Nuclear receptor ligand-binding domain"/>
    <property type="match status" value="1"/>
</dbReference>
<accession>A0ABY7EJU5</accession>
<evidence type="ECO:0000256" key="1">
    <source>
        <dbReference type="ARBA" id="ARBA00022723"/>
    </source>
</evidence>
<evidence type="ECO:0000256" key="6">
    <source>
        <dbReference type="ARBA" id="ARBA00023163"/>
    </source>
</evidence>
<evidence type="ECO:0000313" key="10">
    <source>
        <dbReference type="Proteomes" id="UP001164746"/>
    </source>
</evidence>
<keyword evidence="4" id="KW-0805">Transcription regulation</keyword>
<dbReference type="PANTHER" id="PTHR24082:SF506">
    <property type="entry name" value="NR LBD DOMAIN-CONTAINING PROTEIN"/>
    <property type="match status" value="1"/>
</dbReference>
<keyword evidence="1" id="KW-0479">Metal-binding</keyword>
<keyword evidence="7" id="KW-0675">Receptor</keyword>
<evidence type="ECO:0000259" key="8">
    <source>
        <dbReference type="SMART" id="SM00430"/>
    </source>
</evidence>
<dbReference type="InterPro" id="IPR035500">
    <property type="entry name" value="NHR-like_dom_sf"/>
</dbReference>
<evidence type="ECO:0000256" key="3">
    <source>
        <dbReference type="ARBA" id="ARBA00022833"/>
    </source>
</evidence>
<keyword evidence="5" id="KW-0238">DNA-binding</keyword>
<feature type="domain" description="NR LBD" evidence="8">
    <location>
        <begin position="118"/>
        <end position="278"/>
    </location>
</feature>
<evidence type="ECO:0000256" key="5">
    <source>
        <dbReference type="ARBA" id="ARBA00023125"/>
    </source>
</evidence>
<dbReference type="PANTHER" id="PTHR24082">
    <property type="entry name" value="NUCLEAR HORMONE RECEPTOR"/>
    <property type="match status" value="1"/>
</dbReference>
<sequence length="309" mass="35665">MSKEKSSIGRYKLSKRTETIIKAKSLTDADKQVEKDGDEEEQYKNHEVDMNLDAALDIICLKLSSCNIESEKPKEFTDEVVKNMVELLDKMRFYSAGNIKDEDMPKALEYAAENHKRRTELFGSLKAISWTEFTEIYRQHGLDIDGRVADMELNAQELDGWLDGAEFSAEHKIFIKPGRVYCEEDLVDKYISKRNFDQMSHCLVKLQKLDPKPTEHALMCALVVFSAGRCKILNPQLVEKCQAMTADRLQLEVKRQHADSSGRFSKIMDCLVDTRGVSDMVYDDYEEYFTNEIVREKMPAFEKLLPEKD</sequence>
<dbReference type="Pfam" id="PF00104">
    <property type="entry name" value="Hormone_recep"/>
    <property type="match status" value="1"/>
</dbReference>
<evidence type="ECO:0000256" key="2">
    <source>
        <dbReference type="ARBA" id="ARBA00022771"/>
    </source>
</evidence>
<keyword evidence="6" id="KW-0804">Transcription</keyword>
<dbReference type="EMBL" id="CP111018">
    <property type="protein sequence ID" value="WAR10273.1"/>
    <property type="molecule type" value="Genomic_DNA"/>
</dbReference>
<keyword evidence="10" id="KW-1185">Reference proteome</keyword>
<proteinExistence type="predicted"/>